<dbReference type="PANTHER" id="PTHR43135">
    <property type="entry name" value="ALPHA-D-RIBOSE 1-METHYLPHOSPHONATE 5-TRIPHOSPHATE DIPHOSPHATASE"/>
    <property type="match status" value="1"/>
</dbReference>
<dbReference type="AlphaFoldDB" id="A0A1I2UP75"/>
<organism evidence="2 3">
    <name type="scientific">Desulfotruncus arcticus DSM 17038</name>
    <dbReference type="NCBI Taxonomy" id="1121424"/>
    <lineage>
        <taxon>Bacteria</taxon>
        <taxon>Bacillati</taxon>
        <taxon>Bacillota</taxon>
        <taxon>Clostridia</taxon>
        <taxon>Eubacteriales</taxon>
        <taxon>Desulfallaceae</taxon>
        <taxon>Desulfotruncus</taxon>
    </lineage>
</organism>
<dbReference type="Gene3D" id="3.20.20.140">
    <property type="entry name" value="Metal-dependent hydrolases"/>
    <property type="match status" value="1"/>
</dbReference>
<evidence type="ECO:0000259" key="1">
    <source>
        <dbReference type="Pfam" id="PF01979"/>
    </source>
</evidence>
<dbReference type="InterPro" id="IPR051781">
    <property type="entry name" value="Metallo-dep_Hydrolase"/>
</dbReference>
<dbReference type="InterPro" id="IPR032466">
    <property type="entry name" value="Metal_Hydrolase"/>
</dbReference>
<dbReference type="SUPFAM" id="SSF51556">
    <property type="entry name" value="Metallo-dependent hydrolases"/>
    <property type="match status" value="1"/>
</dbReference>
<dbReference type="EMBL" id="FOOX01000009">
    <property type="protein sequence ID" value="SFG78810.1"/>
    <property type="molecule type" value="Genomic_DNA"/>
</dbReference>
<dbReference type="InterPro" id="IPR006680">
    <property type="entry name" value="Amidohydro-rel"/>
</dbReference>
<keyword evidence="3" id="KW-1185">Reference proteome</keyword>
<name>A0A1I2UP75_9FIRM</name>
<dbReference type="CDD" id="cd01299">
    <property type="entry name" value="Met_dep_hydrolase_A"/>
    <property type="match status" value="1"/>
</dbReference>
<dbReference type="STRING" id="341036.SAMN05660649_02726"/>
<evidence type="ECO:0000313" key="2">
    <source>
        <dbReference type="EMBL" id="SFG78810.1"/>
    </source>
</evidence>
<dbReference type="Proteomes" id="UP000199337">
    <property type="component" value="Unassembled WGS sequence"/>
</dbReference>
<dbReference type="SUPFAM" id="SSF51338">
    <property type="entry name" value="Composite domain of metallo-dependent hydrolases"/>
    <property type="match status" value="1"/>
</dbReference>
<dbReference type="GO" id="GO:0016810">
    <property type="term" value="F:hydrolase activity, acting on carbon-nitrogen (but not peptide) bonds"/>
    <property type="evidence" value="ECO:0007669"/>
    <property type="project" value="InterPro"/>
</dbReference>
<sequence>MLIKNCTLVNVKSGELISAANILIEKGKVAVINQESSFQVPAGTEVTDGSGLFAIPGLIDCHVHMVWDGSDDPNSVILGMDDELLAVATAKHAEATLKLGITTIRDLGAPRNVGFAVREAIRRGLIAGPNFLIAGPPICMTGGHVHTLGVEADGVDAVRKATRQLLKQGVDVIKLMASGGIYTEGEEPASPQLNLDELTAAVEEAHKRNVKVAAHAEGVTGIRNALKAGVDTLEHGNLGDEKAWEMCVKQGTYLSPTLVVFKYIAAAVGEGTPEFAVRKAQAMHKGQVNNFRKAVEMGVKIVVGTDAYSPRTPHECYFDELKYMHELGMTKLAVLQAATVNAADALDRDDLGCIEPGKRADLLLLSTNPLEDLDIGGKIVTIIKDGAVITR</sequence>
<dbReference type="InterPro" id="IPR011059">
    <property type="entry name" value="Metal-dep_hydrolase_composite"/>
</dbReference>
<dbReference type="RefSeq" id="WP_092471928.1">
    <property type="nucleotide sequence ID" value="NZ_FOOX01000009.1"/>
</dbReference>
<dbReference type="Gene3D" id="2.30.40.10">
    <property type="entry name" value="Urease, subunit C, domain 1"/>
    <property type="match status" value="1"/>
</dbReference>
<dbReference type="OrthoDB" id="9797498at2"/>
<protein>
    <submittedName>
        <fullName evidence="2">Imidazolonepropionase</fullName>
    </submittedName>
</protein>
<reference evidence="3" key="1">
    <citation type="submission" date="2016-10" db="EMBL/GenBank/DDBJ databases">
        <authorList>
            <person name="Varghese N."/>
            <person name="Submissions S."/>
        </authorList>
    </citation>
    <scope>NUCLEOTIDE SEQUENCE [LARGE SCALE GENOMIC DNA]</scope>
    <source>
        <strain evidence="3">DSM 17038</strain>
    </source>
</reference>
<proteinExistence type="predicted"/>
<gene>
    <name evidence="2" type="ORF">SAMN05660649_02726</name>
</gene>
<dbReference type="PANTHER" id="PTHR43135:SF3">
    <property type="entry name" value="ALPHA-D-RIBOSE 1-METHYLPHOSPHONATE 5-TRIPHOSPHATE DIPHOSPHATASE"/>
    <property type="match status" value="1"/>
</dbReference>
<feature type="domain" description="Amidohydrolase-related" evidence="1">
    <location>
        <begin position="54"/>
        <end position="387"/>
    </location>
</feature>
<dbReference type="Pfam" id="PF01979">
    <property type="entry name" value="Amidohydro_1"/>
    <property type="match status" value="1"/>
</dbReference>
<evidence type="ECO:0000313" key="3">
    <source>
        <dbReference type="Proteomes" id="UP000199337"/>
    </source>
</evidence>
<accession>A0A1I2UP75</accession>
<dbReference type="InterPro" id="IPR057744">
    <property type="entry name" value="OTAase-like"/>
</dbReference>